<dbReference type="SUPFAM" id="SSF56784">
    <property type="entry name" value="HAD-like"/>
    <property type="match status" value="1"/>
</dbReference>
<keyword evidence="7" id="KW-0460">Magnesium</keyword>
<dbReference type="InterPro" id="IPR023214">
    <property type="entry name" value="HAD_sf"/>
</dbReference>
<dbReference type="InterPro" id="IPR006385">
    <property type="entry name" value="HAD_hydro_SerB1"/>
</dbReference>
<comment type="caution">
    <text evidence="11">The sequence shown here is derived from an EMBL/GenBank/DDBJ whole genome shotgun (WGS) entry which is preliminary data.</text>
</comment>
<evidence type="ECO:0000313" key="11">
    <source>
        <dbReference type="EMBL" id="KKO72520.1"/>
    </source>
</evidence>
<dbReference type="RefSeq" id="WP_068368663.1">
    <property type="nucleotide sequence ID" value="NZ_CBCSEB010000014.1"/>
</dbReference>
<keyword evidence="13" id="KW-1185">Reference proteome</keyword>
<dbReference type="PATRIC" id="fig|206506.3.peg.1200"/>
<sequence length="235" mass="26456">MKPNSPTRLALFDLDHTLLPLDSDYQWAEFLARTGRAGDPEIARQRNEDLMVRYNEGNLTAEQSAEFMLGLLSPHNPTDLARWHEDFMREMIWPAIQPNALALVRGHLEAGDLVAIVTATNSFVTAPIARALGVQHLVATEAEYIGGRYTGRILGTPSFREGKITRVQQWLATLGQSLADYPETWFYSDSMNDLPLLEVVSHPVAANPSDELRRIATDRKWRIIDLFSQLADQKS</sequence>
<dbReference type="Pfam" id="PF12710">
    <property type="entry name" value="HAD"/>
    <property type="match status" value="1"/>
</dbReference>
<dbReference type="STRING" id="206506.AAV32_05610"/>
<name>A0A171KUF3_9BURK</name>
<dbReference type="Gene3D" id="3.40.50.1000">
    <property type="entry name" value="HAD superfamily/HAD-like"/>
    <property type="match status" value="1"/>
</dbReference>
<evidence type="ECO:0000313" key="14">
    <source>
        <dbReference type="Proteomes" id="UP000292039"/>
    </source>
</evidence>
<reference evidence="12 14" key="2">
    <citation type="submission" date="2019-02" db="EMBL/GenBank/DDBJ databases">
        <title>Genomic Encyclopedia of Type Strains, Phase IV (KMG-IV): sequencing the most valuable type-strain genomes for metagenomic binning, comparative biology and taxonomic classification.</title>
        <authorList>
            <person name="Goeker M."/>
        </authorList>
    </citation>
    <scope>NUCLEOTIDE SEQUENCE [LARGE SCALE GENOMIC DNA]</scope>
    <source>
        <strain evidence="12 14">DSM 16618</strain>
    </source>
</reference>
<comment type="catalytic activity">
    <reaction evidence="9">
        <text>L-histidinol phosphate + H2O = L-histidinol + phosphate</text>
        <dbReference type="Rhea" id="RHEA:14465"/>
        <dbReference type="ChEBI" id="CHEBI:15377"/>
        <dbReference type="ChEBI" id="CHEBI:43474"/>
        <dbReference type="ChEBI" id="CHEBI:57699"/>
        <dbReference type="ChEBI" id="CHEBI:57980"/>
        <dbReference type="EC" id="3.1.3.15"/>
    </reaction>
    <physiologicalReaction direction="left-to-right" evidence="9">
        <dbReference type="Rhea" id="RHEA:14466"/>
    </physiologicalReaction>
</comment>
<evidence type="ECO:0000256" key="6">
    <source>
        <dbReference type="ARBA" id="ARBA00022801"/>
    </source>
</evidence>
<reference evidence="11 13" key="1">
    <citation type="submission" date="2015-04" db="EMBL/GenBank/DDBJ databases">
        <title>Genome sequence of Kerstersia gyiorum CG1.</title>
        <authorList>
            <person name="Greninger A.L."/>
            <person name="Kozyreva V."/>
            <person name="Chaturvedi V."/>
        </authorList>
    </citation>
    <scope>NUCLEOTIDE SEQUENCE [LARGE SCALE GENOMIC DNA]</scope>
    <source>
        <strain evidence="11 13">CG1</strain>
    </source>
</reference>
<dbReference type="InterPro" id="IPR050582">
    <property type="entry name" value="HAD-like_SerB"/>
</dbReference>
<protein>
    <recommendedName>
        <fullName evidence="4">Histidinol-phosphatase</fullName>
        <ecNumber evidence="3">3.1.3.15</ecNumber>
    </recommendedName>
    <alternativeName>
        <fullName evidence="8">Histidinol-phosphate phosphatase</fullName>
    </alternativeName>
</protein>
<evidence type="ECO:0000256" key="8">
    <source>
        <dbReference type="ARBA" id="ARBA00033209"/>
    </source>
</evidence>
<dbReference type="FunFam" id="3.40.50.1000:FF:000025">
    <property type="entry name" value="HAD hydrolase, family IB"/>
    <property type="match status" value="1"/>
</dbReference>
<evidence type="ECO:0000256" key="7">
    <source>
        <dbReference type="ARBA" id="ARBA00022842"/>
    </source>
</evidence>
<dbReference type="NCBIfam" id="TIGR01488">
    <property type="entry name" value="HAD-SF-IB"/>
    <property type="match status" value="1"/>
</dbReference>
<comment type="similarity">
    <text evidence="2">Belongs to the HAD-like hydrolase superfamily. SerB family.</text>
</comment>
<dbReference type="EMBL" id="SGWZ01000002">
    <property type="protein sequence ID" value="RZS70104.1"/>
    <property type="molecule type" value="Genomic_DNA"/>
</dbReference>
<dbReference type="PANTHER" id="PTHR43344">
    <property type="entry name" value="PHOSPHOSERINE PHOSPHATASE"/>
    <property type="match status" value="1"/>
</dbReference>
<dbReference type="InterPro" id="IPR036412">
    <property type="entry name" value="HAD-like_sf"/>
</dbReference>
<dbReference type="Proteomes" id="UP000292039">
    <property type="component" value="Unassembled WGS sequence"/>
</dbReference>
<evidence type="ECO:0000256" key="9">
    <source>
        <dbReference type="ARBA" id="ARBA00052092"/>
    </source>
</evidence>
<comment type="pathway">
    <text evidence="1">Amino-acid biosynthesis; L-histidine biosynthesis; L-histidine from 5-phospho-alpha-D-ribose 1-diphosphate: step 8/9.</text>
</comment>
<dbReference type="EMBL" id="LBNE01000002">
    <property type="protein sequence ID" value="KKO72520.1"/>
    <property type="molecule type" value="Genomic_DNA"/>
</dbReference>
<evidence type="ECO:0000256" key="1">
    <source>
        <dbReference type="ARBA" id="ARBA00004970"/>
    </source>
</evidence>
<evidence type="ECO:0000256" key="3">
    <source>
        <dbReference type="ARBA" id="ARBA00013085"/>
    </source>
</evidence>
<organism evidence="11 13">
    <name type="scientific">Kerstersia gyiorum</name>
    <dbReference type="NCBI Taxonomy" id="206506"/>
    <lineage>
        <taxon>Bacteria</taxon>
        <taxon>Pseudomonadati</taxon>
        <taxon>Pseudomonadota</taxon>
        <taxon>Betaproteobacteria</taxon>
        <taxon>Burkholderiales</taxon>
        <taxon>Alcaligenaceae</taxon>
        <taxon>Kerstersia</taxon>
    </lineage>
</organism>
<keyword evidence="5" id="KW-0479">Metal-binding</keyword>
<dbReference type="OrthoDB" id="9784466at2"/>
<evidence type="ECO:0000256" key="10">
    <source>
        <dbReference type="ARBA" id="ARBA00053547"/>
    </source>
</evidence>
<dbReference type="NCBIfam" id="TIGR01490">
    <property type="entry name" value="HAD-SF-IB-hyp1"/>
    <property type="match status" value="1"/>
</dbReference>
<dbReference type="Gene3D" id="1.20.1440.100">
    <property type="entry name" value="SG protein - dephosphorylation function"/>
    <property type="match status" value="1"/>
</dbReference>
<dbReference type="GO" id="GO:0004401">
    <property type="term" value="F:histidinol-phosphatase activity"/>
    <property type="evidence" value="ECO:0007669"/>
    <property type="project" value="UniProtKB-EC"/>
</dbReference>
<dbReference type="PANTHER" id="PTHR43344:SF13">
    <property type="entry name" value="PHOSPHATASE RV3661-RELATED"/>
    <property type="match status" value="1"/>
</dbReference>
<evidence type="ECO:0000256" key="5">
    <source>
        <dbReference type="ARBA" id="ARBA00022723"/>
    </source>
</evidence>
<keyword evidence="6 12" id="KW-0378">Hydrolase</keyword>
<dbReference type="CDD" id="cd02612">
    <property type="entry name" value="HAD_PGPPase"/>
    <property type="match status" value="1"/>
</dbReference>
<accession>A0A171KUF3</accession>
<evidence type="ECO:0000313" key="12">
    <source>
        <dbReference type="EMBL" id="RZS70104.1"/>
    </source>
</evidence>
<comment type="function">
    <text evidence="10">Catalyzes the dephosphorylation of histidinol-phosphate to histidinol, the direct precursor of histidine.</text>
</comment>
<proteinExistence type="inferred from homology"/>
<evidence type="ECO:0000256" key="4">
    <source>
        <dbReference type="ARBA" id="ARBA00021697"/>
    </source>
</evidence>
<dbReference type="Proteomes" id="UP000078084">
    <property type="component" value="Unassembled WGS sequence"/>
</dbReference>
<evidence type="ECO:0000313" key="13">
    <source>
        <dbReference type="Proteomes" id="UP000078084"/>
    </source>
</evidence>
<evidence type="ECO:0000256" key="2">
    <source>
        <dbReference type="ARBA" id="ARBA00009184"/>
    </source>
</evidence>
<dbReference type="EC" id="3.1.3.15" evidence="3"/>
<dbReference type="GeneID" id="99726140"/>
<dbReference type="GO" id="GO:0046872">
    <property type="term" value="F:metal ion binding"/>
    <property type="evidence" value="ECO:0007669"/>
    <property type="project" value="UniProtKB-KW"/>
</dbReference>
<gene>
    <name evidence="11" type="ORF">AAV32_05610</name>
    <name evidence="12" type="ORF">EV679_1497</name>
</gene>
<dbReference type="AlphaFoldDB" id="A0A171KUF3"/>